<organism evidence="1 2">
    <name type="scientific">Arthrobacter crusticola</name>
    <dbReference type="NCBI Taxonomy" id="2547960"/>
    <lineage>
        <taxon>Bacteria</taxon>
        <taxon>Bacillati</taxon>
        <taxon>Actinomycetota</taxon>
        <taxon>Actinomycetes</taxon>
        <taxon>Micrococcales</taxon>
        <taxon>Micrococcaceae</taxon>
        <taxon>Arthrobacter</taxon>
    </lineage>
</organism>
<evidence type="ECO:0000313" key="1">
    <source>
        <dbReference type="EMBL" id="TDK25597.1"/>
    </source>
</evidence>
<dbReference type="GO" id="GO:0016740">
    <property type="term" value="F:transferase activity"/>
    <property type="evidence" value="ECO:0007669"/>
    <property type="project" value="UniProtKB-KW"/>
</dbReference>
<reference evidence="1 2" key="1">
    <citation type="submission" date="2019-03" db="EMBL/GenBank/DDBJ databases">
        <title>Arthrobacter sp. nov., an bacterium isolated from biocrust in Mu Us Desert.</title>
        <authorList>
            <person name="Lixiong L."/>
        </authorList>
    </citation>
    <scope>NUCLEOTIDE SEQUENCE [LARGE SCALE GENOMIC DNA]</scope>
    <source>
        <strain evidence="1 2">SLN-3</strain>
    </source>
</reference>
<keyword evidence="2" id="KW-1185">Reference proteome</keyword>
<comment type="caution">
    <text evidence="1">The sequence shown here is derived from an EMBL/GenBank/DDBJ whole genome shotgun (WGS) entry which is preliminary data.</text>
</comment>
<evidence type="ECO:0000313" key="2">
    <source>
        <dbReference type="Proteomes" id="UP000295411"/>
    </source>
</evidence>
<dbReference type="SUPFAM" id="SSF53756">
    <property type="entry name" value="UDP-Glycosyltransferase/glycogen phosphorylase"/>
    <property type="match status" value="1"/>
</dbReference>
<dbReference type="OrthoDB" id="3676510at2"/>
<accession>A0A4R5TWR0</accession>
<dbReference type="RefSeq" id="WP_133403857.1">
    <property type="nucleotide sequence ID" value="NZ_SMTK01000003.1"/>
</dbReference>
<dbReference type="AlphaFoldDB" id="A0A4R5TWR0"/>
<gene>
    <name evidence="1" type="ORF">E2F48_10140</name>
</gene>
<dbReference type="Proteomes" id="UP000295411">
    <property type="component" value="Unassembled WGS sequence"/>
</dbReference>
<dbReference type="Pfam" id="PF13692">
    <property type="entry name" value="Glyco_trans_1_4"/>
    <property type="match status" value="1"/>
</dbReference>
<protein>
    <submittedName>
        <fullName evidence="1">Glycosyltransferase</fullName>
    </submittedName>
</protein>
<dbReference type="EMBL" id="SMTK01000003">
    <property type="protein sequence ID" value="TDK25597.1"/>
    <property type="molecule type" value="Genomic_DNA"/>
</dbReference>
<proteinExistence type="predicted"/>
<dbReference type="CDD" id="cd03801">
    <property type="entry name" value="GT4_PimA-like"/>
    <property type="match status" value="1"/>
</dbReference>
<sequence length="328" mass="36555">MGDRKDINALHIHDAANVGKNLVEKANELGRRWSTTKIPWYYKKQWTGPLKHPALRARPLVWDGTLAIYSLRYDVAHLHTGGLSPHMRWVRKPWVLHLHGTDIRTRQYDAWKSKIEFGMKHASAVVYATPDLAEHVEKHRADAIYLPITVRLDQAPTWQPVPNRVIFASRWEEVKGMEMMLEVARLIREARPNVEMWGLDWGPGAADARAAGVSLVPKKSYEDYKNWLATASVVVGQMTDVLATSELEALASGVPLVSSARQDYYPELVRLSGPEPAEVASGALMALDDPQQASAKQDAKSFIAQVHDAEAGVKALSGIYASIIAQED</sequence>
<keyword evidence="1" id="KW-0808">Transferase</keyword>
<name>A0A4R5TWR0_9MICC</name>
<dbReference type="Gene3D" id="3.40.50.2000">
    <property type="entry name" value="Glycogen Phosphorylase B"/>
    <property type="match status" value="2"/>
</dbReference>